<dbReference type="InterPro" id="IPR046533">
    <property type="entry name" value="DUF6598"/>
</dbReference>
<dbReference type="Pfam" id="PF14223">
    <property type="entry name" value="Retrotran_gag_2"/>
    <property type="match status" value="1"/>
</dbReference>
<feature type="coiled-coil region" evidence="1">
    <location>
        <begin position="142"/>
        <end position="169"/>
    </location>
</feature>
<dbReference type="EMBL" id="BQNB010016500">
    <property type="protein sequence ID" value="GJT52480.1"/>
    <property type="molecule type" value="Genomic_DNA"/>
</dbReference>
<evidence type="ECO:0000256" key="2">
    <source>
        <dbReference type="SAM" id="MobiDB-lite"/>
    </source>
</evidence>
<dbReference type="PANTHER" id="PTHR35317:SF23">
    <property type="entry name" value="OS04G0629600 PROTEIN"/>
    <property type="match status" value="1"/>
</dbReference>
<feature type="compositionally biased region" description="Low complexity" evidence="2">
    <location>
        <begin position="229"/>
        <end position="239"/>
    </location>
</feature>
<dbReference type="PANTHER" id="PTHR35317">
    <property type="entry name" value="OS04G0629600 PROTEIN"/>
    <property type="match status" value="1"/>
</dbReference>
<evidence type="ECO:0000313" key="4">
    <source>
        <dbReference type="EMBL" id="GJT52480.1"/>
    </source>
</evidence>
<accession>A0ABQ5ENK9</accession>
<sequence length="878" mass="99634">MDQDSAHMVAASKVPMLKPGEYEIWRMRIEQYIQMIDYALWEVIENGATLPKTTTVEGVVTVMPITTAEEKAQRRLEVKARSTLMMGIPNEHQLKFNSIKDAKKLLEAVEKRFGGNAATRKTQRNLLKQQYENFTAPSSEMLDQTFDRLQKLVSQLELLDEKLSQEDVNQKLLRSLSPEWNTHAVVWRNKADLDTMSMDDLYNNLKVYEPEVKGMSSSSSSTQNMAFVSSSNNNTSSTNEAVNTAHGVSTASTQVNAANLCVGGRYEFDVLYPHHSNTIAATLLKSCAKIVMWELVLRKSEHVKRDSNQHVEHEEDNKWRLQTDVLNLFNKALGDTFPEFKEKCTMLWLPKDGDFQCCLLKFMSDIPFISGERDVLCLPRRIGMSHFADVEKMKGRRETVLRSDVWLFRTNPLEDSRALLLSVLSPYGAISLRHDMRTRSRKLLPVRGEAAKALGYTDEAVLDCALTYTFLKFHRLADCKFSYNEMLDIKGDTFVHLLTTQAQIRKITNDARKDIDELKKASKLRLEEDKVIWSEGVERALGLHLLLFTEKKTRLLLCEATAVVMEKGFHLLGITQKPSLQAVSAALALNYVSPLEVTNPLKNPNIRTRFEVFTTYLHITRDHDFEDGELFGCIQVSDYYGLLPDGWGVLLDPGPGHVSLLDHDWRHYVKIQNNGRLEIGNPSSRHSVPFSSSMRICMLLYATTENEDDFFQVCNLDSHLNFSPFLESDSEISRQYLVAEGDDGHMRMHFILLKDAVDATIKVKLGGISGRRVCGEILAYYQKCDYGDNLVESLYKASLFESFDGCDFKDGDVLLTRSLLAVPIKGSLVIEARLTDLASGDYILQGSCVFDSHCNGIFKENIKYNDCTLEVQVTWSQD</sequence>
<organism evidence="4 5">
    <name type="scientific">Tanacetum coccineum</name>
    <dbReference type="NCBI Taxonomy" id="301880"/>
    <lineage>
        <taxon>Eukaryota</taxon>
        <taxon>Viridiplantae</taxon>
        <taxon>Streptophyta</taxon>
        <taxon>Embryophyta</taxon>
        <taxon>Tracheophyta</taxon>
        <taxon>Spermatophyta</taxon>
        <taxon>Magnoliopsida</taxon>
        <taxon>eudicotyledons</taxon>
        <taxon>Gunneridae</taxon>
        <taxon>Pentapetalae</taxon>
        <taxon>asterids</taxon>
        <taxon>campanulids</taxon>
        <taxon>Asterales</taxon>
        <taxon>Asteraceae</taxon>
        <taxon>Asteroideae</taxon>
        <taxon>Anthemideae</taxon>
        <taxon>Anthemidinae</taxon>
        <taxon>Tanacetum</taxon>
    </lineage>
</organism>
<protein>
    <submittedName>
        <fullName evidence="4">Ribonuclease H-like domain-containing protein</fullName>
    </submittedName>
</protein>
<evidence type="ECO:0000256" key="1">
    <source>
        <dbReference type="SAM" id="Coils"/>
    </source>
</evidence>
<reference evidence="4" key="1">
    <citation type="journal article" date="2022" name="Int. J. Mol. Sci.">
        <title>Draft Genome of Tanacetum Coccineum: Genomic Comparison of Closely Related Tanacetum-Family Plants.</title>
        <authorList>
            <person name="Yamashiro T."/>
            <person name="Shiraishi A."/>
            <person name="Nakayama K."/>
            <person name="Satake H."/>
        </authorList>
    </citation>
    <scope>NUCLEOTIDE SEQUENCE</scope>
</reference>
<name>A0ABQ5ENK9_9ASTR</name>
<dbReference type="Proteomes" id="UP001151760">
    <property type="component" value="Unassembled WGS sequence"/>
</dbReference>
<gene>
    <name evidence="4" type="ORF">Tco_0978637</name>
</gene>
<keyword evidence="1" id="KW-0175">Coiled coil</keyword>
<dbReference type="Pfam" id="PF20241">
    <property type="entry name" value="DUF6598"/>
    <property type="match status" value="1"/>
</dbReference>
<reference evidence="4" key="2">
    <citation type="submission" date="2022-01" db="EMBL/GenBank/DDBJ databases">
        <authorList>
            <person name="Yamashiro T."/>
            <person name="Shiraishi A."/>
            <person name="Satake H."/>
            <person name="Nakayama K."/>
        </authorList>
    </citation>
    <scope>NUCLEOTIDE SEQUENCE</scope>
</reference>
<feature type="region of interest" description="Disordered" evidence="2">
    <location>
        <begin position="217"/>
        <end position="240"/>
    </location>
</feature>
<evidence type="ECO:0000313" key="5">
    <source>
        <dbReference type="Proteomes" id="UP001151760"/>
    </source>
</evidence>
<proteinExistence type="predicted"/>
<comment type="caution">
    <text evidence="4">The sequence shown here is derived from an EMBL/GenBank/DDBJ whole genome shotgun (WGS) entry which is preliminary data.</text>
</comment>
<evidence type="ECO:0000259" key="3">
    <source>
        <dbReference type="Pfam" id="PF20241"/>
    </source>
</evidence>
<keyword evidence="5" id="KW-1185">Reference proteome</keyword>
<feature type="domain" description="DUF6598" evidence="3">
    <location>
        <begin position="666"/>
        <end position="873"/>
    </location>
</feature>